<dbReference type="Proteomes" id="UP001217089">
    <property type="component" value="Unassembled WGS sequence"/>
</dbReference>
<protein>
    <submittedName>
        <fullName evidence="2">Uncharacterized protein</fullName>
    </submittedName>
</protein>
<proteinExistence type="predicted"/>
<feature type="region of interest" description="Disordered" evidence="1">
    <location>
        <begin position="45"/>
        <end position="64"/>
    </location>
</feature>
<organism evidence="2 3">
    <name type="scientific">Tegillarca granosa</name>
    <name type="common">Malaysian cockle</name>
    <name type="synonym">Anadara granosa</name>
    <dbReference type="NCBI Taxonomy" id="220873"/>
    <lineage>
        <taxon>Eukaryota</taxon>
        <taxon>Metazoa</taxon>
        <taxon>Spiralia</taxon>
        <taxon>Lophotrochozoa</taxon>
        <taxon>Mollusca</taxon>
        <taxon>Bivalvia</taxon>
        <taxon>Autobranchia</taxon>
        <taxon>Pteriomorphia</taxon>
        <taxon>Arcoida</taxon>
        <taxon>Arcoidea</taxon>
        <taxon>Arcidae</taxon>
        <taxon>Tegillarca</taxon>
    </lineage>
</organism>
<dbReference type="EMBL" id="JARBDR010000678">
    <property type="protein sequence ID" value="KAJ8307928.1"/>
    <property type="molecule type" value="Genomic_DNA"/>
</dbReference>
<keyword evidence="3" id="KW-1185">Reference proteome</keyword>
<feature type="compositionally biased region" description="Basic residues" evidence="1">
    <location>
        <begin position="52"/>
        <end position="64"/>
    </location>
</feature>
<evidence type="ECO:0000313" key="3">
    <source>
        <dbReference type="Proteomes" id="UP001217089"/>
    </source>
</evidence>
<accession>A0ABQ9ERT4</accession>
<gene>
    <name evidence="2" type="ORF">KUTeg_014518</name>
</gene>
<reference evidence="2 3" key="1">
    <citation type="submission" date="2022-12" db="EMBL/GenBank/DDBJ databases">
        <title>Chromosome-level genome of Tegillarca granosa.</title>
        <authorList>
            <person name="Kim J."/>
        </authorList>
    </citation>
    <scope>NUCLEOTIDE SEQUENCE [LARGE SCALE GENOMIC DNA]</scope>
    <source>
        <strain evidence="2">Teg-2019</strain>
        <tissue evidence="2">Adductor muscle</tissue>
    </source>
</reference>
<evidence type="ECO:0000256" key="1">
    <source>
        <dbReference type="SAM" id="MobiDB-lite"/>
    </source>
</evidence>
<sequence length="64" mass="7305">MEGDFSGLDTGAFIRLFRLAFGTIRVEMDMKNILPEDLANKLARFSAEAKPQQKKSQVRRKGKF</sequence>
<comment type="caution">
    <text evidence="2">The sequence shown here is derived from an EMBL/GenBank/DDBJ whole genome shotgun (WGS) entry which is preliminary data.</text>
</comment>
<evidence type="ECO:0000313" key="2">
    <source>
        <dbReference type="EMBL" id="KAJ8307928.1"/>
    </source>
</evidence>
<name>A0ABQ9ERT4_TEGGR</name>